<dbReference type="SUPFAM" id="SSF54495">
    <property type="entry name" value="UBC-like"/>
    <property type="match status" value="1"/>
</dbReference>
<evidence type="ECO:0000313" key="1">
    <source>
        <dbReference type="Ensembl" id="ENSZLMP00000003266.1"/>
    </source>
</evidence>
<accession>A0A8D2NSL9</accession>
<name>A0A8D2NSL9_ZOSLA</name>
<evidence type="ECO:0008006" key="3">
    <source>
        <dbReference type="Google" id="ProtNLM"/>
    </source>
</evidence>
<proteinExistence type="predicted"/>
<dbReference type="AlphaFoldDB" id="A0A8D2NSL9"/>
<dbReference type="InterPro" id="IPR016135">
    <property type="entry name" value="UBQ-conjugating_enzyme/RWD"/>
</dbReference>
<dbReference type="Proteomes" id="UP000694401">
    <property type="component" value="Unassembled WGS sequence"/>
</dbReference>
<organism evidence="1 2">
    <name type="scientific">Zosterops lateralis melanops</name>
    <dbReference type="NCBI Taxonomy" id="1220523"/>
    <lineage>
        <taxon>Eukaryota</taxon>
        <taxon>Metazoa</taxon>
        <taxon>Chordata</taxon>
        <taxon>Craniata</taxon>
        <taxon>Vertebrata</taxon>
        <taxon>Euteleostomi</taxon>
        <taxon>Archelosauria</taxon>
        <taxon>Archosauria</taxon>
        <taxon>Dinosauria</taxon>
        <taxon>Saurischia</taxon>
        <taxon>Theropoda</taxon>
        <taxon>Coelurosauria</taxon>
        <taxon>Aves</taxon>
        <taxon>Neognathae</taxon>
        <taxon>Neoaves</taxon>
        <taxon>Telluraves</taxon>
        <taxon>Australaves</taxon>
        <taxon>Passeriformes</taxon>
        <taxon>Sylvioidea</taxon>
        <taxon>Zosteropidae</taxon>
        <taxon>Zosterops</taxon>
    </lineage>
</organism>
<keyword evidence="2" id="KW-1185">Reference proteome</keyword>
<evidence type="ECO:0000313" key="2">
    <source>
        <dbReference type="Proteomes" id="UP000694401"/>
    </source>
</evidence>
<sequence length="131" mass="15110">MATEMGLEMPHKDIPYKFGLVKESVLQMAYQKIPRDLYSICYDPNITTKVGTVGRICLDNLEDKWSPASLIHTLCQSRTSQAIKPLGKRTQLYAMNNIYIQSEYQVQITFLSYQECATFCLSNHWAIMTFK</sequence>
<reference evidence="1" key="1">
    <citation type="submission" date="2025-08" db="UniProtKB">
        <authorList>
            <consortium name="Ensembl"/>
        </authorList>
    </citation>
    <scope>IDENTIFICATION</scope>
</reference>
<reference evidence="1" key="2">
    <citation type="submission" date="2025-09" db="UniProtKB">
        <authorList>
            <consortium name="Ensembl"/>
        </authorList>
    </citation>
    <scope>IDENTIFICATION</scope>
</reference>
<protein>
    <recommendedName>
        <fullName evidence="3">UBC core domain-containing protein</fullName>
    </recommendedName>
</protein>
<dbReference type="Ensembl" id="ENSZLMT00000003383.1">
    <property type="protein sequence ID" value="ENSZLMP00000003266.1"/>
    <property type="gene ID" value="ENSZLMG00000002377.1"/>
</dbReference>